<accession>A0A4R4SXG2</accession>
<dbReference type="Pfam" id="PF13564">
    <property type="entry name" value="DoxX_2"/>
    <property type="match status" value="1"/>
</dbReference>
<name>A0A4R4SXG2_9ACTN</name>
<gene>
    <name evidence="6" type="ORF">E1283_28700</name>
</gene>
<comment type="caution">
    <text evidence="6">The sequence shown here is derived from an EMBL/GenBank/DDBJ whole genome shotgun (WGS) entry which is preliminary data.</text>
</comment>
<evidence type="ECO:0000256" key="4">
    <source>
        <dbReference type="ARBA" id="ARBA00023136"/>
    </source>
</evidence>
<protein>
    <submittedName>
        <fullName evidence="6">DoxX family protein</fullName>
    </submittedName>
</protein>
<reference evidence="6 7" key="1">
    <citation type="submission" date="2019-03" db="EMBL/GenBank/DDBJ databases">
        <title>Draft genome sequences of novel Actinobacteria.</title>
        <authorList>
            <person name="Sahin N."/>
            <person name="Ay H."/>
            <person name="Saygin H."/>
        </authorList>
    </citation>
    <scope>NUCLEOTIDE SEQUENCE [LARGE SCALE GENOMIC DNA]</scope>
    <source>
        <strain evidence="6 7">DSM 41900</strain>
    </source>
</reference>
<dbReference type="OrthoDB" id="2629817at2"/>
<sequence>MSVAHVVVTVLAAAMAAFSGTVVLRRADWIMKSFADYGVPASWGPALGTTKLAGAVGLLVGLFLPVVGVLAGIGLVLYFLGAAITVVRARWYAHVPFPLVYMAPVVGSLALGLAA</sequence>
<keyword evidence="3 5" id="KW-1133">Transmembrane helix</keyword>
<evidence type="ECO:0000313" key="6">
    <source>
        <dbReference type="EMBL" id="TDC67554.1"/>
    </source>
</evidence>
<evidence type="ECO:0000256" key="2">
    <source>
        <dbReference type="ARBA" id="ARBA00022692"/>
    </source>
</evidence>
<comment type="subcellular location">
    <subcellularLocation>
        <location evidence="1">Membrane</location>
        <topology evidence="1">Multi-pass membrane protein</topology>
    </subcellularLocation>
</comment>
<organism evidence="6 7">
    <name type="scientific">Streptomyces hainanensis</name>
    <dbReference type="NCBI Taxonomy" id="402648"/>
    <lineage>
        <taxon>Bacteria</taxon>
        <taxon>Bacillati</taxon>
        <taxon>Actinomycetota</taxon>
        <taxon>Actinomycetes</taxon>
        <taxon>Kitasatosporales</taxon>
        <taxon>Streptomycetaceae</taxon>
        <taxon>Streptomyces</taxon>
    </lineage>
</organism>
<evidence type="ECO:0000313" key="7">
    <source>
        <dbReference type="Proteomes" id="UP000295345"/>
    </source>
</evidence>
<evidence type="ECO:0000256" key="1">
    <source>
        <dbReference type="ARBA" id="ARBA00004141"/>
    </source>
</evidence>
<dbReference type="EMBL" id="SMKI01000416">
    <property type="protein sequence ID" value="TDC67554.1"/>
    <property type="molecule type" value="Genomic_DNA"/>
</dbReference>
<feature type="transmembrane region" description="Helical" evidence="5">
    <location>
        <begin position="91"/>
        <end position="114"/>
    </location>
</feature>
<keyword evidence="4 5" id="KW-0472">Membrane</keyword>
<dbReference type="InterPro" id="IPR032808">
    <property type="entry name" value="DoxX"/>
</dbReference>
<dbReference type="RefSeq" id="WP_132821085.1">
    <property type="nucleotide sequence ID" value="NZ_SMKI01000416.1"/>
</dbReference>
<dbReference type="GO" id="GO:0016020">
    <property type="term" value="C:membrane"/>
    <property type="evidence" value="ECO:0007669"/>
    <property type="project" value="UniProtKB-SubCell"/>
</dbReference>
<evidence type="ECO:0000256" key="3">
    <source>
        <dbReference type="ARBA" id="ARBA00022989"/>
    </source>
</evidence>
<keyword evidence="2 5" id="KW-0812">Transmembrane</keyword>
<evidence type="ECO:0000256" key="5">
    <source>
        <dbReference type="SAM" id="Phobius"/>
    </source>
</evidence>
<dbReference type="AlphaFoldDB" id="A0A4R4SXG2"/>
<keyword evidence="7" id="KW-1185">Reference proteome</keyword>
<feature type="transmembrane region" description="Helical" evidence="5">
    <location>
        <begin position="52"/>
        <end position="79"/>
    </location>
</feature>
<proteinExistence type="predicted"/>
<dbReference type="Proteomes" id="UP000295345">
    <property type="component" value="Unassembled WGS sequence"/>
</dbReference>